<dbReference type="Pfam" id="PF06168">
    <property type="entry name" value="DUF981"/>
    <property type="match status" value="1"/>
</dbReference>
<evidence type="ECO:0000313" key="2">
    <source>
        <dbReference type="EMBL" id="MFB9714472.1"/>
    </source>
</evidence>
<accession>A0ABV5UPL1</accession>
<comment type="caution">
    <text evidence="2">The sequence shown here is derived from an EMBL/GenBank/DDBJ whole genome shotgun (WGS) entry which is preliminary data.</text>
</comment>
<feature type="transmembrane region" description="Helical" evidence="1">
    <location>
        <begin position="41"/>
        <end position="61"/>
    </location>
</feature>
<gene>
    <name evidence="2" type="ORF">ACFFPI_10095</name>
</gene>
<feature type="transmembrane region" description="Helical" evidence="1">
    <location>
        <begin position="6"/>
        <end position="29"/>
    </location>
</feature>
<name>A0ABV5UPL1_9MICC</name>
<dbReference type="EMBL" id="JBHMBH010000021">
    <property type="protein sequence ID" value="MFB9714472.1"/>
    <property type="molecule type" value="Genomic_DNA"/>
</dbReference>
<reference evidence="2 3" key="1">
    <citation type="submission" date="2024-09" db="EMBL/GenBank/DDBJ databases">
        <authorList>
            <person name="Sun Q."/>
            <person name="Mori K."/>
        </authorList>
    </citation>
    <scope>NUCLEOTIDE SEQUENCE [LARGE SCALE GENOMIC DNA]</scope>
    <source>
        <strain evidence="2 3">JCM 13519</strain>
    </source>
</reference>
<proteinExistence type="predicted"/>
<sequence length="225" mass="24252">MLDQGITYNTTMAMVAGAIMLLALVFLRVVQQPGRKTIDGWAWMFAALGLFLAVTGTHMTLTWPLKQIPVAGVPCCAVDNLTFGEPAMFYGFLVFFGAIALMRAERTAVARGVQLELVATVRPFLYAGAFGGIGLIMIAVAGLEFGMWHPPKEEPIAGMLAGSILEALYMAFAYAITGVAAITAAFAPENRLVARVFAVSLFIAGMMWLFLSITVFYGHVGFFPH</sequence>
<keyword evidence="1" id="KW-0812">Transmembrane</keyword>
<dbReference type="RefSeq" id="WP_345046151.1">
    <property type="nucleotide sequence ID" value="NZ_BAABED010000001.1"/>
</dbReference>
<keyword evidence="1" id="KW-1133">Transmembrane helix</keyword>
<feature type="transmembrane region" description="Helical" evidence="1">
    <location>
        <begin position="87"/>
        <end position="104"/>
    </location>
</feature>
<evidence type="ECO:0000313" key="3">
    <source>
        <dbReference type="Proteomes" id="UP001589536"/>
    </source>
</evidence>
<dbReference type="Proteomes" id="UP001589536">
    <property type="component" value="Unassembled WGS sequence"/>
</dbReference>
<feature type="transmembrane region" description="Helical" evidence="1">
    <location>
        <begin position="199"/>
        <end position="220"/>
    </location>
</feature>
<organism evidence="2 3">
    <name type="scientific">Arthrobacter methylotrophus</name>
    <dbReference type="NCBI Taxonomy" id="121291"/>
    <lineage>
        <taxon>Bacteria</taxon>
        <taxon>Bacillati</taxon>
        <taxon>Actinomycetota</taxon>
        <taxon>Actinomycetes</taxon>
        <taxon>Micrococcales</taxon>
        <taxon>Micrococcaceae</taxon>
        <taxon>Arthrobacter</taxon>
    </lineage>
</organism>
<keyword evidence="3" id="KW-1185">Reference proteome</keyword>
<dbReference type="InterPro" id="IPR009324">
    <property type="entry name" value="DUF981"/>
</dbReference>
<evidence type="ECO:0000256" key="1">
    <source>
        <dbReference type="SAM" id="Phobius"/>
    </source>
</evidence>
<feature type="transmembrane region" description="Helical" evidence="1">
    <location>
        <begin position="124"/>
        <end position="147"/>
    </location>
</feature>
<protein>
    <submittedName>
        <fullName evidence="2">DUF981 family protein</fullName>
    </submittedName>
</protein>
<feature type="transmembrane region" description="Helical" evidence="1">
    <location>
        <begin position="167"/>
        <end position="187"/>
    </location>
</feature>
<keyword evidence="1" id="KW-0472">Membrane</keyword>